<evidence type="ECO:0000256" key="1">
    <source>
        <dbReference type="SAM" id="SignalP"/>
    </source>
</evidence>
<proteinExistence type="predicted"/>
<dbReference type="EMBL" id="BATC01000009">
    <property type="protein sequence ID" value="GAD58586.1"/>
    <property type="molecule type" value="Genomic_DNA"/>
</dbReference>
<gene>
    <name evidence="2" type="ORF">MBEBAB_0836</name>
</gene>
<comment type="caution">
    <text evidence="2">The sequence shown here is derived from an EMBL/GenBank/DDBJ whole genome shotgun (WGS) entry which is preliminary data.</text>
</comment>
<name>A0A8E0KIX7_9CAUL</name>
<keyword evidence="1" id="KW-0732">Signal</keyword>
<reference evidence="3" key="1">
    <citation type="journal article" date="2013" name="Genome Announc.">
        <title>Draft Genome Sequence of the Dimorphic Prosthecate Bacterium Brevundimonas abyssalis TAR-001T.</title>
        <authorList>
            <person name="Tsubouchi T."/>
            <person name="Nishi S."/>
            <person name="Usui K."/>
            <person name="Shimane Y."/>
            <person name="Takaki Y."/>
            <person name="Maruyama T."/>
            <person name="Hatada Y."/>
        </authorList>
    </citation>
    <scope>NUCLEOTIDE SEQUENCE [LARGE SCALE GENOMIC DNA]</scope>
    <source>
        <strain evidence="3">TAR-001</strain>
    </source>
</reference>
<sequence length="43" mass="4112">MKPLAVLFMLIVASCAGAVPVMADARAGATPATAVSSAPSPGL</sequence>
<feature type="signal peptide" evidence="1">
    <location>
        <begin position="1"/>
        <end position="18"/>
    </location>
</feature>
<organism evidence="2 3">
    <name type="scientific">Brevundimonas abyssalis TAR-001</name>
    <dbReference type="NCBI Taxonomy" id="1391729"/>
    <lineage>
        <taxon>Bacteria</taxon>
        <taxon>Pseudomonadati</taxon>
        <taxon>Pseudomonadota</taxon>
        <taxon>Alphaproteobacteria</taxon>
        <taxon>Caulobacterales</taxon>
        <taxon>Caulobacteraceae</taxon>
        <taxon>Brevundimonas</taxon>
    </lineage>
</organism>
<dbReference type="Proteomes" id="UP000016569">
    <property type="component" value="Unassembled WGS sequence"/>
</dbReference>
<dbReference type="PROSITE" id="PS51257">
    <property type="entry name" value="PROKAR_LIPOPROTEIN"/>
    <property type="match status" value="1"/>
</dbReference>
<evidence type="ECO:0000313" key="3">
    <source>
        <dbReference type="Proteomes" id="UP000016569"/>
    </source>
</evidence>
<dbReference type="AlphaFoldDB" id="A0A8E0KIX7"/>
<protein>
    <submittedName>
        <fullName evidence="2">Uncharacterized protein</fullName>
    </submittedName>
</protein>
<accession>A0A8E0KIX7</accession>
<feature type="chain" id="PRO_5034136020" evidence="1">
    <location>
        <begin position="19"/>
        <end position="43"/>
    </location>
</feature>
<evidence type="ECO:0000313" key="2">
    <source>
        <dbReference type="EMBL" id="GAD58586.1"/>
    </source>
</evidence>
<keyword evidence="3" id="KW-1185">Reference proteome</keyword>